<name>A0A811L7K8_9BILA</name>
<protein>
    <recommendedName>
        <fullName evidence="4">microsomal epoxide hydrolase</fullName>
        <ecNumber evidence="4">3.3.2.9</ecNumber>
    </recommendedName>
</protein>
<dbReference type="Pfam" id="PF00561">
    <property type="entry name" value="Abhydrolase_1"/>
    <property type="match status" value="1"/>
</dbReference>
<evidence type="ECO:0000256" key="4">
    <source>
        <dbReference type="ARBA" id="ARBA00012091"/>
    </source>
</evidence>
<feature type="active site" description="Proton acceptor" evidence="7">
    <location>
        <position position="268"/>
    </location>
</feature>
<keyword evidence="10" id="KW-1185">Reference proteome</keyword>
<dbReference type="GO" id="GO:0097176">
    <property type="term" value="P:epoxide metabolic process"/>
    <property type="evidence" value="ECO:0007669"/>
    <property type="project" value="TreeGrafter"/>
</dbReference>
<evidence type="ECO:0000256" key="3">
    <source>
        <dbReference type="ARBA" id="ARBA00010088"/>
    </source>
</evidence>
<accession>A0A811L7K8</accession>
<comment type="subcellular location">
    <subcellularLocation>
        <location evidence="2">Microsome membrane</location>
        <topology evidence="2">Single-pass membrane protein</topology>
    </subcellularLocation>
</comment>
<sequence>MIPILNDPKQYGIETDIAFDVVCPSIPGYGFSDAASKKGCTQIATARIYNTLMQRLEYNRYFVQGGDWASTIVGLLSRIFPERVIGCHLNMLTSTSKSFFFKAILGTIAPQLNFSDSEFHKYTIKNMITLFFKSGGYFLLQSNTPDTIGIALNDSPLALMAWILEKFVGGTNLEWQKSADGNLEKKYKMHDLITNLMIYWVNGTGVSTSRYYKEMAASPETKALTKEYITVPTGYAACLNDPIPALPKELAAKVANIKHYTILPDVGHFAAFEEPLLMAKDVFKFVATLI</sequence>
<dbReference type="OrthoDB" id="7130006at2759"/>
<organism evidence="9 10">
    <name type="scientific">Bursaphelenchus okinawaensis</name>
    <dbReference type="NCBI Taxonomy" id="465554"/>
    <lineage>
        <taxon>Eukaryota</taxon>
        <taxon>Metazoa</taxon>
        <taxon>Ecdysozoa</taxon>
        <taxon>Nematoda</taxon>
        <taxon>Chromadorea</taxon>
        <taxon>Rhabditida</taxon>
        <taxon>Tylenchina</taxon>
        <taxon>Tylenchomorpha</taxon>
        <taxon>Aphelenchoidea</taxon>
        <taxon>Aphelenchoididae</taxon>
        <taxon>Bursaphelenchus</taxon>
    </lineage>
</organism>
<reference evidence="9" key="1">
    <citation type="submission" date="2020-09" db="EMBL/GenBank/DDBJ databases">
        <authorList>
            <person name="Kikuchi T."/>
        </authorList>
    </citation>
    <scope>NUCLEOTIDE SEQUENCE</scope>
    <source>
        <strain evidence="9">SH1</strain>
    </source>
</reference>
<proteinExistence type="inferred from homology"/>
<comment type="similarity">
    <text evidence="3">Belongs to the peptidase S33 family.</text>
</comment>
<dbReference type="PIRSF" id="PIRSF001112">
    <property type="entry name" value="Epoxide_hydrolase"/>
    <property type="match status" value="1"/>
</dbReference>
<dbReference type="GO" id="GO:0033961">
    <property type="term" value="F:cis-stilbene-oxide hydrolase activity"/>
    <property type="evidence" value="ECO:0007669"/>
    <property type="project" value="UniProtKB-EC"/>
</dbReference>
<dbReference type="PRINTS" id="PR00412">
    <property type="entry name" value="EPOXHYDRLASE"/>
</dbReference>
<evidence type="ECO:0000256" key="2">
    <source>
        <dbReference type="ARBA" id="ARBA00004111"/>
    </source>
</evidence>
<keyword evidence="6" id="KW-0378">Hydrolase</keyword>
<dbReference type="PANTHER" id="PTHR21661:SF35">
    <property type="entry name" value="EPOXIDE HYDROLASE"/>
    <property type="match status" value="1"/>
</dbReference>
<feature type="domain" description="AB hydrolase-1" evidence="8">
    <location>
        <begin position="18"/>
        <end position="92"/>
    </location>
</feature>
<dbReference type="InterPro" id="IPR000073">
    <property type="entry name" value="AB_hydrolase_1"/>
</dbReference>
<dbReference type="Gene3D" id="3.40.50.1820">
    <property type="entry name" value="alpha/beta hydrolase"/>
    <property type="match status" value="1"/>
</dbReference>
<dbReference type="Proteomes" id="UP000614601">
    <property type="component" value="Unassembled WGS sequence"/>
</dbReference>
<dbReference type="EMBL" id="CAJFCW020000005">
    <property type="protein sequence ID" value="CAG9118469.1"/>
    <property type="molecule type" value="Genomic_DNA"/>
</dbReference>
<feature type="active site" description="Proton donor" evidence="7">
    <location>
        <position position="212"/>
    </location>
</feature>
<comment type="caution">
    <text evidence="9">The sequence shown here is derived from an EMBL/GenBank/DDBJ whole genome shotgun (WGS) entry which is preliminary data.</text>
</comment>
<keyword evidence="5" id="KW-0058">Aromatic hydrocarbons catabolism</keyword>
<dbReference type="EMBL" id="CAJFDH010000005">
    <property type="protein sequence ID" value="CAD5223681.1"/>
    <property type="molecule type" value="Genomic_DNA"/>
</dbReference>
<evidence type="ECO:0000256" key="1">
    <source>
        <dbReference type="ARBA" id="ARBA00000221"/>
    </source>
</evidence>
<dbReference type="EC" id="3.3.2.9" evidence="4"/>
<dbReference type="InterPro" id="IPR029058">
    <property type="entry name" value="AB_hydrolase_fold"/>
</dbReference>
<evidence type="ECO:0000256" key="7">
    <source>
        <dbReference type="PIRSR" id="PIRSR001112-1"/>
    </source>
</evidence>
<dbReference type="AlphaFoldDB" id="A0A811L7K8"/>
<evidence type="ECO:0000256" key="6">
    <source>
        <dbReference type="ARBA" id="ARBA00022801"/>
    </source>
</evidence>
<dbReference type="SUPFAM" id="SSF53474">
    <property type="entry name" value="alpha/beta-Hydrolases"/>
    <property type="match status" value="1"/>
</dbReference>
<feature type="active site" description="Nucleophile" evidence="7">
    <location>
        <position position="67"/>
    </location>
</feature>
<gene>
    <name evidence="9" type="ORF">BOKJ2_LOCUS10451</name>
</gene>
<evidence type="ECO:0000313" key="9">
    <source>
        <dbReference type="EMBL" id="CAD5223681.1"/>
    </source>
</evidence>
<dbReference type="InterPro" id="IPR000639">
    <property type="entry name" value="Epox_hydrolase-like"/>
</dbReference>
<evidence type="ECO:0000256" key="5">
    <source>
        <dbReference type="ARBA" id="ARBA00022797"/>
    </source>
</evidence>
<dbReference type="Proteomes" id="UP000783686">
    <property type="component" value="Unassembled WGS sequence"/>
</dbReference>
<dbReference type="InterPro" id="IPR016292">
    <property type="entry name" value="Epoxide_hydrolase"/>
</dbReference>
<dbReference type="PANTHER" id="PTHR21661">
    <property type="entry name" value="EPOXIDE HYDROLASE 1-RELATED"/>
    <property type="match status" value="1"/>
</dbReference>
<evidence type="ECO:0000259" key="8">
    <source>
        <dbReference type="Pfam" id="PF00561"/>
    </source>
</evidence>
<comment type="catalytic activity">
    <reaction evidence="1">
        <text>1-(4-methoxyphenyl)-N-methyl-N-[(3-methyloxetan-3-yl)methyl]methanamine + H2O = 2-{[(4-methoxybenzyl)(methyl)amino]methyl}-2-methylpropane-1,3-diol</text>
        <dbReference type="Rhea" id="RHEA:55764"/>
        <dbReference type="ChEBI" id="CHEBI:15377"/>
        <dbReference type="ChEBI" id="CHEBI:139161"/>
        <dbReference type="ChEBI" id="CHEBI:139164"/>
        <dbReference type="EC" id="3.3.2.9"/>
    </reaction>
</comment>
<evidence type="ECO:0000313" key="10">
    <source>
        <dbReference type="Proteomes" id="UP000614601"/>
    </source>
</evidence>